<dbReference type="EMBL" id="WUTT01000001">
    <property type="protein sequence ID" value="NAW35005.1"/>
    <property type="molecule type" value="Genomic_DNA"/>
</dbReference>
<name>A0A7X4W5Z7_9GAMM</name>
<evidence type="ECO:0008006" key="5">
    <source>
        <dbReference type="Google" id="ProtNLM"/>
    </source>
</evidence>
<feature type="compositionally biased region" description="Gly residues" evidence="2">
    <location>
        <begin position="198"/>
        <end position="208"/>
    </location>
</feature>
<dbReference type="RefSeq" id="WP_161432240.1">
    <property type="nucleotide sequence ID" value="NZ_WUTT01000001.1"/>
</dbReference>
<reference evidence="3 4" key="1">
    <citation type="submission" date="2019-12" db="EMBL/GenBank/DDBJ databases">
        <title>Draft genome sequencing of Halomonas alimentaria DSM 15356.</title>
        <authorList>
            <person name="Pandiyan K."/>
            <person name="Kushwaha P."/>
            <person name="Gowdham M."/>
            <person name="Chakdar H."/>
            <person name="Singh A."/>
            <person name="Kumar M."/>
            <person name="Saxena A.K."/>
        </authorList>
    </citation>
    <scope>NUCLEOTIDE SEQUENCE [LARGE SCALE GENOMIC DNA]</scope>
    <source>
        <strain evidence="3 4">DSM 15356</strain>
    </source>
</reference>
<evidence type="ECO:0000313" key="3">
    <source>
        <dbReference type="EMBL" id="NAW35005.1"/>
    </source>
</evidence>
<feature type="coiled-coil region" evidence="1">
    <location>
        <begin position="94"/>
        <end position="121"/>
    </location>
</feature>
<dbReference type="Proteomes" id="UP000487929">
    <property type="component" value="Unassembled WGS sequence"/>
</dbReference>
<dbReference type="OrthoDB" id="6898931at2"/>
<evidence type="ECO:0000256" key="1">
    <source>
        <dbReference type="SAM" id="Coils"/>
    </source>
</evidence>
<gene>
    <name evidence="3" type="ORF">GRB96_11325</name>
</gene>
<evidence type="ECO:0000313" key="4">
    <source>
        <dbReference type="Proteomes" id="UP000487929"/>
    </source>
</evidence>
<keyword evidence="1" id="KW-0175">Coiled coil</keyword>
<sequence length="229" mass="24863">MAFELDDLKQILGDDVTEEQAQKLADAHQAALDEEVGGLKSKRDELLEAQKRLKSQLGEYSDIDVDKARKLQQVLEEDEEARLIAEGKADEVVNRRTKAMREEFESKLEQAQTQASALRDRALSDEIRREAAQAGVLPSAVDDILLRARSQFTVDEAGQLAARDGVLGKDGEPLGTGEWLNALKEQAPHLFPQPKGSGAPGSNGGGGAPTQWTSNMSAAEKVAYLKARG</sequence>
<feature type="region of interest" description="Disordered" evidence="2">
    <location>
        <begin position="187"/>
        <end position="216"/>
    </location>
</feature>
<evidence type="ECO:0000256" key="2">
    <source>
        <dbReference type="SAM" id="MobiDB-lite"/>
    </source>
</evidence>
<dbReference type="AlphaFoldDB" id="A0A7X4W5Z7"/>
<accession>A0A7X4W5Z7</accession>
<protein>
    <recommendedName>
        <fullName evidence="5">Phage minor structural protein GP20</fullName>
    </recommendedName>
</protein>
<dbReference type="Pfam" id="PF13241">
    <property type="entry name" value="NAD_binding_7"/>
    <property type="match status" value="1"/>
</dbReference>
<keyword evidence="4" id="KW-1185">Reference proteome</keyword>
<organism evidence="3 4">
    <name type="scientific">Halomonas alimentaria</name>
    <dbReference type="NCBI Taxonomy" id="147248"/>
    <lineage>
        <taxon>Bacteria</taxon>
        <taxon>Pseudomonadati</taxon>
        <taxon>Pseudomonadota</taxon>
        <taxon>Gammaproteobacteria</taxon>
        <taxon>Oceanospirillales</taxon>
        <taxon>Halomonadaceae</taxon>
        <taxon>Halomonas</taxon>
    </lineage>
</organism>
<proteinExistence type="predicted"/>
<comment type="caution">
    <text evidence="3">The sequence shown here is derived from an EMBL/GenBank/DDBJ whole genome shotgun (WGS) entry which is preliminary data.</text>
</comment>